<organism evidence="3 4">
    <name type="scientific">Nocardia flavorosea</name>
    <dbReference type="NCBI Taxonomy" id="53429"/>
    <lineage>
        <taxon>Bacteria</taxon>
        <taxon>Bacillati</taxon>
        <taxon>Actinomycetota</taxon>
        <taxon>Actinomycetes</taxon>
        <taxon>Mycobacteriales</taxon>
        <taxon>Nocardiaceae</taxon>
        <taxon>Nocardia</taxon>
    </lineage>
</organism>
<gene>
    <name evidence="3" type="ORF">HGA15_33205</name>
</gene>
<feature type="transmembrane region" description="Helical" evidence="2">
    <location>
        <begin position="21"/>
        <end position="45"/>
    </location>
</feature>
<evidence type="ECO:0000256" key="2">
    <source>
        <dbReference type="SAM" id="Phobius"/>
    </source>
</evidence>
<dbReference type="Pfam" id="PF10935">
    <property type="entry name" value="DUF2637"/>
    <property type="match status" value="1"/>
</dbReference>
<dbReference type="AlphaFoldDB" id="A0A846YTC1"/>
<sequence length="262" mass="27107">MSITSPVVADASPKATGRFDFAEIVALAMTVVIGAGAFVWSFAALSDLSKMAGITDSLAWIGPVFVDGAIVQSIVALVSLKRRERFGVDIPKATRWFFWGELLAAELISVAGNALHAAESTGRVLPATIAATVAGAAPLFGLAATHGLTGLLEVPRPETGPATAGDTEATAGDTSRDTGDTEATAGYIEATQAAADATAGRDTEIWQLHCAGLSYRRIAVIVDLHHGTVGKIVARLKAEHDATTIEPLALPEAPENVRRIAG</sequence>
<feature type="compositionally biased region" description="Low complexity" evidence="1">
    <location>
        <begin position="159"/>
        <end position="173"/>
    </location>
</feature>
<dbReference type="InterPro" id="IPR021235">
    <property type="entry name" value="DUF2637"/>
</dbReference>
<evidence type="ECO:0000313" key="3">
    <source>
        <dbReference type="EMBL" id="NKY60911.1"/>
    </source>
</evidence>
<reference evidence="3 4" key="1">
    <citation type="submission" date="2020-04" db="EMBL/GenBank/DDBJ databases">
        <title>MicrobeNet Type strains.</title>
        <authorList>
            <person name="Nicholson A.C."/>
        </authorList>
    </citation>
    <scope>NUCLEOTIDE SEQUENCE [LARGE SCALE GENOMIC DNA]</scope>
    <source>
        <strain evidence="3 4">JCM 3332</strain>
    </source>
</reference>
<name>A0A846YTC1_9NOCA</name>
<evidence type="ECO:0000256" key="1">
    <source>
        <dbReference type="SAM" id="MobiDB-lite"/>
    </source>
</evidence>
<feature type="transmembrane region" description="Helical" evidence="2">
    <location>
        <begin position="57"/>
        <end position="80"/>
    </location>
</feature>
<accession>A0A846YTC1</accession>
<keyword evidence="2" id="KW-0472">Membrane</keyword>
<proteinExistence type="predicted"/>
<protein>
    <submittedName>
        <fullName evidence="3">DUF2637 domain-containing protein</fullName>
    </submittedName>
</protein>
<keyword evidence="2" id="KW-0812">Transmembrane</keyword>
<keyword evidence="4" id="KW-1185">Reference proteome</keyword>
<dbReference type="EMBL" id="JAAXOT010000031">
    <property type="protein sequence ID" value="NKY60911.1"/>
    <property type="molecule type" value="Genomic_DNA"/>
</dbReference>
<evidence type="ECO:0000313" key="4">
    <source>
        <dbReference type="Proteomes" id="UP000570678"/>
    </source>
</evidence>
<dbReference type="Proteomes" id="UP000570678">
    <property type="component" value="Unassembled WGS sequence"/>
</dbReference>
<keyword evidence="2" id="KW-1133">Transmembrane helix</keyword>
<feature type="region of interest" description="Disordered" evidence="1">
    <location>
        <begin position="154"/>
        <end position="181"/>
    </location>
</feature>
<comment type="caution">
    <text evidence="3">The sequence shown here is derived from an EMBL/GenBank/DDBJ whole genome shotgun (WGS) entry which is preliminary data.</text>
</comment>
<dbReference type="RefSeq" id="WP_062980288.1">
    <property type="nucleotide sequence ID" value="NZ_JAAXOT010000031.1"/>
</dbReference>